<keyword evidence="4 8" id="KW-0472">Membrane</keyword>
<evidence type="ECO:0000256" key="7">
    <source>
        <dbReference type="SAM" id="MobiDB-lite"/>
    </source>
</evidence>
<feature type="compositionally biased region" description="Basic and acidic residues" evidence="7">
    <location>
        <begin position="12"/>
        <end position="29"/>
    </location>
</feature>
<dbReference type="PROSITE" id="PS50156">
    <property type="entry name" value="SSD"/>
    <property type="match status" value="2"/>
</dbReference>
<dbReference type="InterPro" id="IPR003392">
    <property type="entry name" value="PTHD_SSD"/>
</dbReference>
<evidence type="ECO:0000256" key="6">
    <source>
        <dbReference type="ARBA" id="ARBA00038046"/>
    </source>
</evidence>
<feature type="transmembrane region" description="Helical" evidence="8">
    <location>
        <begin position="1121"/>
        <end position="1144"/>
    </location>
</feature>
<feature type="compositionally biased region" description="Polar residues" evidence="7">
    <location>
        <begin position="1"/>
        <end position="11"/>
    </location>
</feature>
<comment type="similarity">
    <text evidence="6">Belongs to the dispatched family.</text>
</comment>
<dbReference type="GO" id="GO:0022857">
    <property type="term" value="F:transmembrane transporter activity"/>
    <property type="evidence" value="ECO:0007669"/>
    <property type="project" value="TreeGrafter"/>
</dbReference>
<evidence type="ECO:0000256" key="4">
    <source>
        <dbReference type="ARBA" id="ARBA00023136"/>
    </source>
</evidence>
<dbReference type="PANTHER" id="PTHR45951:SF3">
    <property type="entry name" value="PROTEIN DISPATCHED"/>
    <property type="match status" value="1"/>
</dbReference>
<feature type="transmembrane region" description="Helical" evidence="8">
    <location>
        <begin position="1048"/>
        <end position="1072"/>
    </location>
</feature>
<feature type="domain" description="SSD" evidence="9">
    <location>
        <begin position="489"/>
        <end position="647"/>
    </location>
</feature>
<proteinExistence type="inferred from homology"/>
<dbReference type="Pfam" id="PF02460">
    <property type="entry name" value="Patched"/>
    <property type="match status" value="1"/>
</dbReference>
<reference evidence="10" key="2">
    <citation type="submission" date="2021-04" db="EMBL/GenBank/DDBJ databases">
        <authorList>
            <person name="Podell S."/>
        </authorList>
    </citation>
    <scope>NUCLEOTIDE SEQUENCE</scope>
    <source>
        <strain evidence="10">Hildebrandi</strain>
    </source>
</reference>
<evidence type="ECO:0000313" key="11">
    <source>
        <dbReference type="Proteomes" id="UP000693970"/>
    </source>
</evidence>
<keyword evidence="5" id="KW-0325">Glycoprotein</keyword>
<feature type="transmembrane region" description="Helical" evidence="8">
    <location>
        <begin position="619"/>
        <end position="648"/>
    </location>
</feature>
<dbReference type="InterPro" id="IPR000731">
    <property type="entry name" value="SSD"/>
</dbReference>
<dbReference type="OrthoDB" id="193905at2759"/>
<feature type="transmembrane region" description="Helical" evidence="8">
    <location>
        <begin position="143"/>
        <end position="163"/>
    </location>
</feature>
<comment type="caution">
    <text evidence="10">The sequence shown here is derived from an EMBL/GenBank/DDBJ whole genome shotgun (WGS) entry which is preliminary data.</text>
</comment>
<dbReference type="Proteomes" id="UP000693970">
    <property type="component" value="Unassembled WGS sequence"/>
</dbReference>
<gene>
    <name evidence="10" type="ORF">IV203_003806</name>
</gene>
<feature type="transmembrane region" description="Helical" evidence="8">
    <location>
        <begin position="1020"/>
        <end position="1042"/>
    </location>
</feature>
<evidence type="ECO:0000256" key="5">
    <source>
        <dbReference type="ARBA" id="ARBA00023180"/>
    </source>
</evidence>
<feature type="region of interest" description="Disordered" evidence="7">
    <location>
        <begin position="88"/>
        <end position="108"/>
    </location>
</feature>
<feature type="transmembrane region" description="Helical" evidence="8">
    <location>
        <begin position="539"/>
        <end position="565"/>
    </location>
</feature>
<dbReference type="GO" id="GO:0007224">
    <property type="term" value="P:smoothened signaling pathway"/>
    <property type="evidence" value="ECO:0007669"/>
    <property type="project" value="TreeGrafter"/>
</dbReference>
<evidence type="ECO:0000256" key="2">
    <source>
        <dbReference type="ARBA" id="ARBA00022692"/>
    </source>
</evidence>
<evidence type="ECO:0000313" key="10">
    <source>
        <dbReference type="EMBL" id="KAG7354450.1"/>
    </source>
</evidence>
<feature type="region of interest" description="Disordered" evidence="7">
    <location>
        <begin position="1"/>
        <end position="66"/>
    </location>
</feature>
<comment type="subcellular location">
    <subcellularLocation>
        <location evidence="1">Membrane</location>
        <topology evidence="1">Multi-pass membrane protein</topology>
    </subcellularLocation>
</comment>
<evidence type="ECO:0000256" key="1">
    <source>
        <dbReference type="ARBA" id="ARBA00004141"/>
    </source>
</evidence>
<reference evidence="10" key="1">
    <citation type="journal article" date="2021" name="Sci. Rep.">
        <title>Diploid genomic architecture of Nitzschia inconspicua, an elite biomass production diatom.</title>
        <authorList>
            <person name="Oliver A."/>
            <person name="Podell S."/>
            <person name="Pinowska A."/>
            <person name="Traller J.C."/>
            <person name="Smith S.R."/>
            <person name="McClure R."/>
            <person name="Beliaev A."/>
            <person name="Bohutskyi P."/>
            <person name="Hill E.A."/>
            <person name="Rabines A."/>
            <person name="Zheng H."/>
            <person name="Allen L.Z."/>
            <person name="Kuo A."/>
            <person name="Grigoriev I.V."/>
            <person name="Allen A.E."/>
            <person name="Hazlebeck D."/>
            <person name="Allen E.E."/>
        </authorList>
    </citation>
    <scope>NUCLEOTIDE SEQUENCE</scope>
    <source>
        <strain evidence="10">Hildebrandi</strain>
    </source>
</reference>
<dbReference type="PANTHER" id="PTHR45951">
    <property type="entry name" value="PROTEIN DISPATCHED-RELATED"/>
    <property type="match status" value="1"/>
</dbReference>
<evidence type="ECO:0000259" key="9">
    <source>
        <dbReference type="PROSITE" id="PS50156"/>
    </source>
</evidence>
<feature type="transmembrane region" description="Helical" evidence="8">
    <location>
        <begin position="1093"/>
        <end position="1115"/>
    </location>
</feature>
<feature type="domain" description="SSD" evidence="9">
    <location>
        <begin position="1025"/>
        <end position="1146"/>
    </location>
</feature>
<dbReference type="GO" id="GO:0016020">
    <property type="term" value="C:membrane"/>
    <property type="evidence" value="ECO:0007669"/>
    <property type="project" value="UniProtKB-SubCell"/>
</dbReference>
<feature type="transmembrane region" description="Helical" evidence="8">
    <location>
        <begin position="593"/>
        <end position="613"/>
    </location>
</feature>
<feature type="transmembrane region" description="Helical" evidence="8">
    <location>
        <begin position="745"/>
        <end position="764"/>
    </location>
</feature>
<protein>
    <submittedName>
        <fullName evidence="10">Patched family protein</fullName>
    </submittedName>
</protein>
<name>A0A9K3L473_9STRA</name>
<keyword evidence="11" id="KW-1185">Reference proteome</keyword>
<feature type="transmembrane region" description="Helical" evidence="8">
    <location>
        <begin position="514"/>
        <end position="533"/>
    </location>
</feature>
<evidence type="ECO:0000256" key="3">
    <source>
        <dbReference type="ARBA" id="ARBA00022989"/>
    </source>
</evidence>
<feature type="transmembrane region" description="Helical" evidence="8">
    <location>
        <begin position="491"/>
        <end position="507"/>
    </location>
</feature>
<dbReference type="AlphaFoldDB" id="A0A9K3L473"/>
<keyword evidence="3 8" id="KW-1133">Transmembrane helix</keyword>
<dbReference type="InterPro" id="IPR052081">
    <property type="entry name" value="Dispatched_Hh_regulator"/>
</dbReference>
<feature type="transmembrane region" description="Helical" evidence="8">
    <location>
        <begin position="996"/>
        <end position="1013"/>
    </location>
</feature>
<sequence>MTTTKKTPNNTADHKEDAAAASEKKDRSVRSHSPSKKFSKQSVAKESELKLSPTNIDQSSSSTSSINKKGVAFNKECPCITDDALGDTSFSSSRGQNESDELQDEKVPPQTFWQSWDVTPAEDALFMNNFFERESKRVARCPCTYLWVALIISVALSAVAMIVGEFEVSAETGGWQSRGTLIANRHTQTMLATEFRAALFYGGEDAWNELVNNVQPGWDTGDDDNSERRLSTGTVYPSASIVDARIPRRTLIEQYSQEDGRLFGERVPPFFLTPDLQRRLQETSETEPALAGCDFSLYDPFNVTKESRLWPAWKVGDPFKSALDAEVLRDLCMAEQNTQRFLEENGLCFGCESGCLPPYSLVFFARLVVVGGFSMGCDELSAAWEPFQLTTETSWKECVQTIKSTYDPNNQALPDDCPFGFSPTFIQENFDETLITSYTSTIFMTSPEDLDELYANMHVYDRGNGAIEGAFDTQYEDFVSMYIDTSIGRDMSLAVGSAVIVSMAIIIHTRSPLITGVGLLQIVLSFPLSFFVYKLVAGLVFFPFLNFIGIFVVFALGAGDVFVAIDKWKNARIAFPIHTYSTEYIAAKALPDAAYAMFLTTFTTAVAFFATAICPVAPIKMFAIFCGLLILFDYIMNVLLVFPALCIYDKAMIAREKNGASSGFCGRCWNCCVSCSCFGMCGPNKRQLDDLEDAMVGDNAVTASKFIRTQSRALELAQEDEQKAITNASFIQTMMLSFYSVLHKVRWVSFAVCIVAFGVCIYFATTLQLPTSSDVRLLNSDHEYEKSFTWRQQLLSEQLEKLSGSRAYIIWGVVPADTGDRNTPASWSQLVLDKTFDPSPEDAQTYLRQFCDDLFAADFASEIDNAFVCPMTRFDEWLNDQAASDSPDDGYVQHCGSASSIPIPQGTFHPCMSHWAATVGETSILSRNGVVQIIFLPYNSRVRYDSFFDILKAEWELIEDWMAAKNAVAPSSVNKGFSTSFDFWWFDTNGQMLNTAFSAAAIALSASAAIILLSSRSIFLTFFSTLTIGFVLTSVTSVLVGIGWTLGFLESICFAILIGVSVDFVIHLAHAYTHKSGEISRGDRTKYALVKMGPSILATAVTTILSAVIMLFTIITFFQKFALILFFTIIMATVGSFVFLLTFLDCIGPSNPTFLVDKCVAMFNGTQTSSVTGTEPPSRFDIVIGKESHPGTKSFRIIVRAYIRNQRNGDQSKPLPPFSPMVSNAILSELADEHKIVKGPAPRFLISHPTKSEGEDETFRLATQNEKTEYIRACYVEQL</sequence>
<organism evidence="10 11">
    <name type="scientific">Nitzschia inconspicua</name>
    <dbReference type="NCBI Taxonomy" id="303405"/>
    <lineage>
        <taxon>Eukaryota</taxon>
        <taxon>Sar</taxon>
        <taxon>Stramenopiles</taxon>
        <taxon>Ochrophyta</taxon>
        <taxon>Bacillariophyta</taxon>
        <taxon>Bacillariophyceae</taxon>
        <taxon>Bacillariophycidae</taxon>
        <taxon>Bacillariales</taxon>
        <taxon>Bacillariaceae</taxon>
        <taxon>Nitzschia</taxon>
    </lineage>
</organism>
<evidence type="ECO:0000256" key="8">
    <source>
        <dbReference type="SAM" id="Phobius"/>
    </source>
</evidence>
<keyword evidence="2 8" id="KW-0812">Transmembrane</keyword>
<accession>A0A9K3L473</accession>
<dbReference type="EMBL" id="JAGRRH010000016">
    <property type="protein sequence ID" value="KAG7354450.1"/>
    <property type="molecule type" value="Genomic_DNA"/>
</dbReference>